<dbReference type="PANTHER" id="PTHR39332:SF7">
    <property type="entry name" value="SRPBCC FAMILY PROTEIN"/>
    <property type="match status" value="1"/>
</dbReference>
<feature type="signal peptide" evidence="1">
    <location>
        <begin position="1"/>
        <end position="19"/>
    </location>
</feature>
<keyword evidence="1" id="KW-0732">Signal</keyword>
<dbReference type="RefSeq" id="WP_256602186.1">
    <property type="nucleotide sequence ID" value="NZ_JANIBJ010000015.1"/>
</dbReference>
<dbReference type="Gene3D" id="3.30.530.20">
    <property type="match status" value="1"/>
</dbReference>
<dbReference type="PANTHER" id="PTHR39332">
    <property type="entry name" value="BLL4707 PROTEIN"/>
    <property type="match status" value="1"/>
</dbReference>
<dbReference type="SUPFAM" id="SSF55961">
    <property type="entry name" value="Bet v1-like"/>
    <property type="match status" value="1"/>
</dbReference>
<protein>
    <submittedName>
        <fullName evidence="2">SRPBCC family protein</fullName>
    </submittedName>
</protein>
<evidence type="ECO:0000313" key="2">
    <source>
        <dbReference type="EMBL" id="MCQ8104383.1"/>
    </source>
</evidence>
<organism evidence="2 3">
    <name type="scientific">Methylomonas subterranea</name>
    <dbReference type="NCBI Taxonomy" id="2952225"/>
    <lineage>
        <taxon>Bacteria</taxon>
        <taxon>Pseudomonadati</taxon>
        <taxon>Pseudomonadota</taxon>
        <taxon>Gammaproteobacteria</taxon>
        <taxon>Methylococcales</taxon>
        <taxon>Methylococcaceae</taxon>
        <taxon>Methylomonas</taxon>
    </lineage>
</organism>
<feature type="chain" id="PRO_5046860930" evidence="1">
    <location>
        <begin position="20"/>
        <end position="175"/>
    </location>
</feature>
<dbReference type="EMBL" id="JANIBJ010000015">
    <property type="protein sequence ID" value="MCQ8104383.1"/>
    <property type="molecule type" value="Genomic_DNA"/>
</dbReference>
<accession>A0ABT1TFZ8</accession>
<keyword evidence="3" id="KW-1185">Reference proteome</keyword>
<comment type="caution">
    <text evidence="2">The sequence shown here is derived from an EMBL/GenBank/DDBJ whole genome shotgun (WGS) entry which is preliminary data.</text>
</comment>
<dbReference type="CDD" id="cd07821">
    <property type="entry name" value="PYR_PYL_RCAR_like"/>
    <property type="match status" value="1"/>
</dbReference>
<dbReference type="Proteomes" id="UP001524499">
    <property type="component" value="Unassembled WGS sequence"/>
</dbReference>
<name>A0ABT1TFZ8_9GAMM</name>
<proteinExistence type="predicted"/>
<dbReference type="Pfam" id="PF10604">
    <property type="entry name" value="Polyketide_cyc2"/>
    <property type="match status" value="1"/>
</dbReference>
<reference evidence="2 3" key="1">
    <citation type="submission" date="2022-07" db="EMBL/GenBank/DDBJ databases">
        <title>Methylomonas rivi sp. nov., Methylomonas rosea sp. nov., Methylomonas aureus sp. nov. and Methylomonas subterranea sp. nov., four novel methanotrophs isolated from a freshwater creek and the deep terrestrial subsurface.</title>
        <authorList>
            <person name="Abin C."/>
            <person name="Sankaranarayanan K."/>
            <person name="Garner C."/>
            <person name="Sindelar R."/>
            <person name="Kotary K."/>
            <person name="Garner R."/>
            <person name="Barclay S."/>
            <person name="Lawson P."/>
            <person name="Krumholz L."/>
        </authorList>
    </citation>
    <scope>NUCLEOTIDE SEQUENCE [LARGE SCALE GENOMIC DNA]</scope>
    <source>
        <strain evidence="2 3">SURF-2</strain>
    </source>
</reference>
<evidence type="ECO:0000313" key="3">
    <source>
        <dbReference type="Proteomes" id="UP001524499"/>
    </source>
</evidence>
<dbReference type="InterPro" id="IPR023393">
    <property type="entry name" value="START-like_dom_sf"/>
</dbReference>
<sequence>MRNLILSMLVFCSSLSAHAHGPTPQKAKESIVINAPVAKVWGIAKQFGAIADWQTDLRHSSGDGQLQSGGQRTLTFQNGQSLVEELDYFNEQEHEYSYRLKTENPQAFPTSSHTVELKVSAGDTPDSSVVTLKSRFYRGDTGNTPPAELNDEAAVKAMNQFFTHALNGLKSKAEH</sequence>
<dbReference type="InterPro" id="IPR019587">
    <property type="entry name" value="Polyketide_cyclase/dehydratase"/>
</dbReference>
<evidence type="ECO:0000256" key="1">
    <source>
        <dbReference type="SAM" id="SignalP"/>
    </source>
</evidence>
<gene>
    <name evidence="2" type="ORF">NP590_09740</name>
</gene>